<reference evidence="3 4" key="1">
    <citation type="submission" date="2018-05" db="EMBL/GenBank/DDBJ databases">
        <title>Lujinxingia marina gen. nov. sp. nov., a new facultative anaerobic member of the class Deltaproteobacteria, and proposal of Lujinxingaceae fam. nov.</title>
        <authorList>
            <person name="Li C.-M."/>
        </authorList>
    </citation>
    <scope>NUCLEOTIDE SEQUENCE [LARGE SCALE GENOMIC DNA]</scope>
    <source>
        <strain evidence="3 4">B210</strain>
    </source>
</reference>
<feature type="chain" id="PRO_5016330060" evidence="2">
    <location>
        <begin position="22"/>
        <end position="103"/>
    </location>
</feature>
<dbReference type="AlphaFoldDB" id="A0A328CDS1"/>
<dbReference type="EMBL" id="QHKO01000001">
    <property type="protein sequence ID" value="RAL24883.1"/>
    <property type="molecule type" value="Genomic_DNA"/>
</dbReference>
<evidence type="ECO:0000256" key="2">
    <source>
        <dbReference type="SAM" id="SignalP"/>
    </source>
</evidence>
<feature type="signal peptide" evidence="2">
    <location>
        <begin position="1"/>
        <end position="21"/>
    </location>
</feature>
<protein>
    <submittedName>
        <fullName evidence="3">Uncharacterized protein</fullName>
    </submittedName>
</protein>
<keyword evidence="1" id="KW-0175">Coiled coil</keyword>
<dbReference type="Proteomes" id="UP000249169">
    <property type="component" value="Unassembled WGS sequence"/>
</dbReference>
<sequence>MPTLQRALLAMVMLAMLSSVACKKSSPQEPLRVDEAEYEKPEIKPSVSTPLTRQQLEYQQSAREAITSENAVKVLADMEQEIQSEIDELQATFDELELELPED</sequence>
<comment type="caution">
    <text evidence="3">The sequence shown here is derived from an EMBL/GenBank/DDBJ whole genome shotgun (WGS) entry which is preliminary data.</text>
</comment>
<gene>
    <name evidence="3" type="ORF">DL240_01350</name>
</gene>
<keyword evidence="2" id="KW-0732">Signal</keyword>
<dbReference type="OrthoDB" id="9891743at2"/>
<evidence type="ECO:0000256" key="1">
    <source>
        <dbReference type="SAM" id="Coils"/>
    </source>
</evidence>
<dbReference type="PROSITE" id="PS51257">
    <property type="entry name" value="PROKAR_LIPOPROTEIN"/>
    <property type="match status" value="1"/>
</dbReference>
<keyword evidence="4" id="KW-1185">Reference proteome</keyword>
<dbReference type="RefSeq" id="WP_111728055.1">
    <property type="nucleotide sequence ID" value="NZ_QHKO01000001.1"/>
</dbReference>
<evidence type="ECO:0000313" key="3">
    <source>
        <dbReference type="EMBL" id="RAL24883.1"/>
    </source>
</evidence>
<proteinExistence type="predicted"/>
<feature type="coiled-coil region" evidence="1">
    <location>
        <begin position="68"/>
        <end position="99"/>
    </location>
</feature>
<accession>A0A328CDS1</accession>
<organism evidence="3 4">
    <name type="scientific">Lujinxingia litoralis</name>
    <dbReference type="NCBI Taxonomy" id="2211119"/>
    <lineage>
        <taxon>Bacteria</taxon>
        <taxon>Deltaproteobacteria</taxon>
        <taxon>Bradymonadales</taxon>
        <taxon>Lujinxingiaceae</taxon>
        <taxon>Lujinxingia</taxon>
    </lineage>
</organism>
<evidence type="ECO:0000313" key="4">
    <source>
        <dbReference type="Proteomes" id="UP000249169"/>
    </source>
</evidence>
<name>A0A328CDS1_9DELT</name>